<dbReference type="Proteomes" id="UP000828390">
    <property type="component" value="Unassembled WGS sequence"/>
</dbReference>
<keyword evidence="2" id="KW-1185">Reference proteome</keyword>
<accession>A0A9D4E570</accession>
<organism evidence="1 2">
    <name type="scientific">Dreissena polymorpha</name>
    <name type="common">Zebra mussel</name>
    <name type="synonym">Mytilus polymorpha</name>
    <dbReference type="NCBI Taxonomy" id="45954"/>
    <lineage>
        <taxon>Eukaryota</taxon>
        <taxon>Metazoa</taxon>
        <taxon>Spiralia</taxon>
        <taxon>Lophotrochozoa</taxon>
        <taxon>Mollusca</taxon>
        <taxon>Bivalvia</taxon>
        <taxon>Autobranchia</taxon>
        <taxon>Heteroconchia</taxon>
        <taxon>Euheterodonta</taxon>
        <taxon>Imparidentia</taxon>
        <taxon>Neoheterodontei</taxon>
        <taxon>Myida</taxon>
        <taxon>Dreissenoidea</taxon>
        <taxon>Dreissenidae</taxon>
        <taxon>Dreissena</taxon>
    </lineage>
</organism>
<dbReference type="AlphaFoldDB" id="A0A9D4E570"/>
<name>A0A9D4E570_DREPO</name>
<dbReference type="EMBL" id="JAIWYP010000009">
    <property type="protein sequence ID" value="KAH3773348.1"/>
    <property type="molecule type" value="Genomic_DNA"/>
</dbReference>
<comment type="caution">
    <text evidence="1">The sequence shown here is derived from an EMBL/GenBank/DDBJ whole genome shotgun (WGS) entry which is preliminary data.</text>
</comment>
<evidence type="ECO:0000313" key="1">
    <source>
        <dbReference type="EMBL" id="KAH3773348.1"/>
    </source>
</evidence>
<reference evidence="1" key="2">
    <citation type="submission" date="2020-11" db="EMBL/GenBank/DDBJ databases">
        <authorList>
            <person name="McCartney M.A."/>
            <person name="Auch B."/>
            <person name="Kono T."/>
            <person name="Mallez S."/>
            <person name="Becker A."/>
            <person name="Gohl D.M."/>
            <person name="Silverstein K.A.T."/>
            <person name="Koren S."/>
            <person name="Bechman K.B."/>
            <person name="Herman A."/>
            <person name="Abrahante J.E."/>
            <person name="Garbe J."/>
        </authorList>
    </citation>
    <scope>NUCLEOTIDE SEQUENCE</scope>
    <source>
        <strain evidence="1">Duluth1</strain>
        <tissue evidence="1">Whole animal</tissue>
    </source>
</reference>
<proteinExistence type="predicted"/>
<reference evidence="1" key="1">
    <citation type="journal article" date="2019" name="bioRxiv">
        <title>The Genome of the Zebra Mussel, Dreissena polymorpha: A Resource for Invasive Species Research.</title>
        <authorList>
            <person name="McCartney M.A."/>
            <person name="Auch B."/>
            <person name="Kono T."/>
            <person name="Mallez S."/>
            <person name="Zhang Y."/>
            <person name="Obille A."/>
            <person name="Becker A."/>
            <person name="Abrahante J.E."/>
            <person name="Garbe J."/>
            <person name="Badalamenti J.P."/>
            <person name="Herman A."/>
            <person name="Mangelson H."/>
            <person name="Liachko I."/>
            <person name="Sullivan S."/>
            <person name="Sone E.D."/>
            <person name="Koren S."/>
            <person name="Silverstein K.A.T."/>
            <person name="Beckman K.B."/>
            <person name="Gohl D.M."/>
        </authorList>
    </citation>
    <scope>NUCLEOTIDE SEQUENCE</scope>
    <source>
        <strain evidence="1">Duluth1</strain>
        <tissue evidence="1">Whole animal</tissue>
    </source>
</reference>
<gene>
    <name evidence="1" type="ORF">DPMN_174707</name>
</gene>
<evidence type="ECO:0000313" key="2">
    <source>
        <dbReference type="Proteomes" id="UP000828390"/>
    </source>
</evidence>
<protein>
    <submittedName>
        <fullName evidence="1">Uncharacterized protein</fullName>
    </submittedName>
</protein>
<sequence length="72" mass="8053">MAKETLMCTGRHFKDNSCMVVLKRARLLRKGSSDNLKMLFLLLARCATFMATPDVTGRRLDPQDGFSSTLSV</sequence>